<keyword evidence="5" id="KW-1185">Reference proteome</keyword>
<dbReference type="STRING" id="77020.A0A0M9VP19"/>
<feature type="domain" description="Vacuolar sorting protein Vps3844 C-terminal" evidence="3">
    <location>
        <begin position="288"/>
        <end position="383"/>
    </location>
</feature>
<dbReference type="PANTHER" id="PTHR36853">
    <property type="entry name" value="EXPRESSED PROTEIN"/>
    <property type="match status" value="1"/>
</dbReference>
<dbReference type="AlphaFoldDB" id="A0A0M9VP19"/>
<dbReference type="InterPro" id="IPR024382">
    <property type="entry name" value="Vps3844_C"/>
</dbReference>
<feature type="chain" id="PRO_5005839171" description="Vacuolar sorting protein Vps3844 C-terminal domain-containing protein" evidence="2">
    <location>
        <begin position="21"/>
        <end position="390"/>
    </location>
</feature>
<protein>
    <recommendedName>
        <fullName evidence="3">Vacuolar sorting protein Vps3844 C-terminal domain-containing protein</fullName>
    </recommendedName>
</protein>
<feature type="signal peptide" evidence="2">
    <location>
        <begin position="1"/>
        <end position="20"/>
    </location>
</feature>
<name>A0A0M9VP19_9BASI</name>
<keyword evidence="1" id="KW-1133">Transmembrane helix</keyword>
<dbReference type="Proteomes" id="UP000037751">
    <property type="component" value="Unassembled WGS sequence"/>
</dbReference>
<organism evidence="4 5">
    <name type="scientific">Malassezia pachydermatis</name>
    <dbReference type="NCBI Taxonomy" id="77020"/>
    <lineage>
        <taxon>Eukaryota</taxon>
        <taxon>Fungi</taxon>
        <taxon>Dikarya</taxon>
        <taxon>Basidiomycota</taxon>
        <taxon>Ustilaginomycotina</taxon>
        <taxon>Malasseziomycetes</taxon>
        <taxon>Malasseziales</taxon>
        <taxon>Malasseziaceae</taxon>
        <taxon>Malassezia</taxon>
    </lineage>
</organism>
<keyword evidence="1" id="KW-0472">Membrane</keyword>
<proteinExistence type="predicted"/>
<feature type="transmembrane region" description="Helical" evidence="1">
    <location>
        <begin position="350"/>
        <end position="371"/>
    </location>
</feature>
<comment type="caution">
    <text evidence="4">The sequence shown here is derived from an EMBL/GenBank/DDBJ whole genome shotgun (WGS) entry which is preliminary data.</text>
</comment>
<dbReference type="EMBL" id="LGAV01000004">
    <property type="protein sequence ID" value="KOS13939.1"/>
    <property type="molecule type" value="Genomic_DNA"/>
</dbReference>
<gene>
    <name evidence="4" type="ORF">Malapachy_3796</name>
</gene>
<dbReference type="RefSeq" id="XP_017991571.1">
    <property type="nucleotide sequence ID" value="XM_018138255.1"/>
</dbReference>
<accession>A0A0M9VP19</accession>
<evidence type="ECO:0000313" key="4">
    <source>
        <dbReference type="EMBL" id="KOS13939.1"/>
    </source>
</evidence>
<keyword evidence="1" id="KW-0812">Transmembrane</keyword>
<evidence type="ECO:0000259" key="3">
    <source>
        <dbReference type="Pfam" id="PF12955"/>
    </source>
</evidence>
<reference evidence="4 5" key="1">
    <citation type="submission" date="2015-07" db="EMBL/GenBank/DDBJ databases">
        <title>Draft Genome Sequence of Malassezia furfur CBS1878 and Malassezia pachydermatis CBS1879.</title>
        <authorList>
            <person name="Triana S."/>
            <person name="Ohm R."/>
            <person name="Gonzalez A."/>
            <person name="DeCock H."/>
            <person name="Restrepo S."/>
            <person name="Celis A."/>
        </authorList>
    </citation>
    <scope>NUCLEOTIDE SEQUENCE [LARGE SCALE GENOMIC DNA]</scope>
    <source>
        <strain evidence="4 5">CBS 1879</strain>
    </source>
</reference>
<dbReference type="GO" id="GO:0005783">
    <property type="term" value="C:endoplasmic reticulum"/>
    <property type="evidence" value="ECO:0007669"/>
    <property type="project" value="TreeGrafter"/>
</dbReference>
<dbReference type="InterPro" id="IPR053065">
    <property type="entry name" value="Archenteron_Induction-Rel"/>
</dbReference>
<dbReference type="PANTHER" id="PTHR36853:SF1">
    <property type="entry name" value="DUF3844 DOMAIN-CONTAINING PROTEIN"/>
    <property type="match status" value="1"/>
</dbReference>
<keyword evidence="2" id="KW-0732">Signal</keyword>
<evidence type="ECO:0000256" key="2">
    <source>
        <dbReference type="SAM" id="SignalP"/>
    </source>
</evidence>
<sequence>MPSLFGYAIAALAVPTWALAQTTLMMSSCGHITGKPVVISAPEAHRVLSHHLHAADATWMDAEHTMAESPNLWHHLSGDAVKYDAKMLFEPEDSHGNVVVVFHGLQGEENLFPSTLKATHEIPAHLSPSKESFDALASLYASSVSGVQSSWADYEEKSASALDRLQAELAHIASLVSGPDMDLQALGSARIQALADVKREFGSESKTYKAAKEQVKSTLEALLERVERLSGAKLALIHTSENASTTHERRAQAPLSQQADLLEPFIATMPTSASNDDKEMPMGQLPSCPASREELEKATNKCHGHGKAIQSSKGGEMCWRCQCGSTRENGRTTNWAGAACEKQDVSSQTLLVLGTVAVLFVSIVCSIALLYREGTHELPGTLASVSLRPT</sequence>
<dbReference type="Pfam" id="PF12955">
    <property type="entry name" value="Vps3844_C"/>
    <property type="match status" value="1"/>
</dbReference>
<dbReference type="OrthoDB" id="5583277at2759"/>
<dbReference type="VEuPathDB" id="FungiDB:Malapachy_3796"/>
<dbReference type="GeneID" id="28730131"/>
<evidence type="ECO:0000313" key="5">
    <source>
        <dbReference type="Proteomes" id="UP000037751"/>
    </source>
</evidence>
<evidence type="ECO:0000256" key="1">
    <source>
        <dbReference type="SAM" id="Phobius"/>
    </source>
</evidence>